<protein>
    <recommendedName>
        <fullName evidence="3">histidine kinase</fullName>
        <ecNumber evidence="3">2.7.13.3</ecNumber>
    </recommendedName>
</protein>
<evidence type="ECO:0000313" key="10">
    <source>
        <dbReference type="EMBL" id="MBC6681038.1"/>
    </source>
</evidence>
<feature type="transmembrane region" description="Helical" evidence="8">
    <location>
        <begin position="37"/>
        <end position="59"/>
    </location>
</feature>
<evidence type="ECO:0000313" key="11">
    <source>
        <dbReference type="Proteomes" id="UP000602647"/>
    </source>
</evidence>
<keyword evidence="7" id="KW-0902">Two-component regulatory system</keyword>
<keyword evidence="8" id="KW-0472">Membrane</keyword>
<dbReference type="Pfam" id="PF02518">
    <property type="entry name" value="HATPase_c"/>
    <property type="match status" value="1"/>
</dbReference>
<dbReference type="SMART" id="SM00387">
    <property type="entry name" value="HATPase_c"/>
    <property type="match status" value="1"/>
</dbReference>
<evidence type="ECO:0000256" key="5">
    <source>
        <dbReference type="ARBA" id="ARBA00022679"/>
    </source>
</evidence>
<keyword evidence="4" id="KW-0597">Phosphoprotein</keyword>
<feature type="transmembrane region" description="Helical" evidence="8">
    <location>
        <begin position="12"/>
        <end position="31"/>
    </location>
</feature>
<keyword evidence="6 10" id="KW-0418">Kinase</keyword>
<proteinExistence type="predicted"/>
<evidence type="ECO:0000256" key="8">
    <source>
        <dbReference type="SAM" id="Phobius"/>
    </source>
</evidence>
<dbReference type="PROSITE" id="PS51257">
    <property type="entry name" value="PROKAR_LIPOPROTEIN"/>
    <property type="match status" value="1"/>
</dbReference>
<dbReference type="SUPFAM" id="SSF47384">
    <property type="entry name" value="Homodimeric domain of signal transducing histidine kinase"/>
    <property type="match status" value="1"/>
</dbReference>
<evidence type="ECO:0000256" key="6">
    <source>
        <dbReference type="ARBA" id="ARBA00022777"/>
    </source>
</evidence>
<evidence type="ECO:0000256" key="7">
    <source>
        <dbReference type="ARBA" id="ARBA00023012"/>
    </source>
</evidence>
<dbReference type="InterPro" id="IPR036890">
    <property type="entry name" value="HATPase_C_sf"/>
</dbReference>
<feature type="domain" description="Histidine kinase" evidence="9">
    <location>
        <begin position="128"/>
        <end position="339"/>
    </location>
</feature>
<dbReference type="RefSeq" id="WP_187304134.1">
    <property type="nucleotide sequence ID" value="NZ_JACRYT010000024.1"/>
</dbReference>
<dbReference type="SUPFAM" id="SSF55874">
    <property type="entry name" value="ATPase domain of HSP90 chaperone/DNA topoisomerase II/histidine kinase"/>
    <property type="match status" value="1"/>
</dbReference>
<dbReference type="Pfam" id="PF00512">
    <property type="entry name" value="HisKA"/>
    <property type="match status" value="1"/>
</dbReference>
<reference evidence="10" key="1">
    <citation type="submission" date="2020-08" db="EMBL/GenBank/DDBJ databases">
        <title>Genome public.</title>
        <authorList>
            <person name="Liu C."/>
            <person name="Sun Q."/>
        </authorList>
    </citation>
    <scope>NUCLEOTIDE SEQUENCE</scope>
    <source>
        <strain evidence="10">BX12</strain>
    </source>
</reference>
<accession>A0A923NS54</accession>
<dbReference type="CDD" id="cd00082">
    <property type="entry name" value="HisKA"/>
    <property type="match status" value="1"/>
</dbReference>
<dbReference type="InterPro" id="IPR003661">
    <property type="entry name" value="HisK_dim/P_dom"/>
</dbReference>
<comment type="catalytic activity">
    <reaction evidence="1">
        <text>ATP + protein L-histidine = ADP + protein N-phospho-L-histidine.</text>
        <dbReference type="EC" id="2.7.13.3"/>
    </reaction>
</comment>
<dbReference type="InterPro" id="IPR004358">
    <property type="entry name" value="Sig_transdc_His_kin-like_C"/>
</dbReference>
<dbReference type="PANTHER" id="PTHR43547:SF2">
    <property type="entry name" value="HYBRID SIGNAL TRANSDUCTION HISTIDINE KINASE C"/>
    <property type="match status" value="1"/>
</dbReference>
<comment type="caution">
    <text evidence="10">The sequence shown here is derived from an EMBL/GenBank/DDBJ whole genome shotgun (WGS) entry which is preliminary data.</text>
</comment>
<dbReference type="InterPro" id="IPR036097">
    <property type="entry name" value="HisK_dim/P_sf"/>
</dbReference>
<dbReference type="GO" id="GO:0016020">
    <property type="term" value="C:membrane"/>
    <property type="evidence" value="ECO:0007669"/>
    <property type="project" value="UniProtKB-SubCell"/>
</dbReference>
<dbReference type="InterPro" id="IPR005467">
    <property type="entry name" value="His_kinase_dom"/>
</dbReference>
<dbReference type="Gene3D" id="1.10.287.130">
    <property type="match status" value="1"/>
</dbReference>
<dbReference type="SMART" id="SM00388">
    <property type="entry name" value="HisKA"/>
    <property type="match status" value="1"/>
</dbReference>
<keyword evidence="8" id="KW-0812">Transmembrane</keyword>
<dbReference type="InterPro" id="IPR003594">
    <property type="entry name" value="HATPase_dom"/>
</dbReference>
<dbReference type="EMBL" id="JACRYT010000024">
    <property type="protein sequence ID" value="MBC6681038.1"/>
    <property type="molecule type" value="Genomic_DNA"/>
</dbReference>
<gene>
    <name evidence="10" type="ORF">H9L42_14535</name>
</gene>
<dbReference type="FunFam" id="3.30.565.10:FF:000006">
    <property type="entry name" value="Sensor histidine kinase WalK"/>
    <property type="match status" value="1"/>
</dbReference>
<dbReference type="PRINTS" id="PR00344">
    <property type="entry name" value="BCTRLSENSOR"/>
</dbReference>
<evidence type="ECO:0000256" key="4">
    <source>
        <dbReference type="ARBA" id="ARBA00022553"/>
    </source>
</evidence>
<evidence type="ECO:0000256" key="1">
    <source>
        <dbReference type="ARBA" id="ARBA00000085"/>
    </source>
</evidence>
<dbReference type="EC" id="2.7.13.3" evidence="3"/>
<evidence type="ECO:0000256" key="2">
    <source>
        <dbReference type="ARBA" id="ARBA00004370"/>
    </source>
</evidence>
<organism evidence="10 11">
    <name type="scientific">Zhenpiania hominis</name>
    <dbReference type="NCBI Taxonomy" id="2763644"/>
    <lineage>
        <taxon>Bacteria</taxon>
        <taxon>Bacillati</taxon>
        <taxon>Bacillota</taxon>
        <taxon>Clostridia</taxon>
        <taxon>Peptostreptococcales</taxon>
        <taxon>Anaerovoracaceae</taxon>
        <taxon>Zhenpiania</taxon>
    </lineage>
</organism>
<dbReference type="Proteomes" id="UP000602647">
    <property type="component" value="Unassembled WGS sequence"/>
</dbReference>
<keyword evidence="8" id="KW-1133">Transmembrane helix</keyword>
<dbReference type="PANTHER" id="PTHR43547">
    <property type="entry name" value="TWO-COMPONENT HISTIDINE KINASE"/>
    <property type="match status" value="1"/>
</dbReference>
<keyword evidence="11" id="KW-1185">Reference proteome</keyword>
<name>A0A923NS54_9FIRM</name>
<sequence>MEKKAISNGWFYRLYAVCGGCFLLLCGAAVLSCFMDFYIRLVVPAALAGMAIVLILFVFSVKKGVLAIFGECNAYLDDAIEGNLRPPKDEETELALFEVKLSRFVHLRQKAFQDANAQKAQIEALLSDISHQTKTPIANILLYSQLLREKSGENREIVERLVQQSEKLKFLIQTLVEMSRLENGMIKCVPRQENVREFCIQVIGDFYEKAQEKNLDVRLECQNEVTAFFDPRWMREAAGNILDNAIKYTPEGGRIQLTVTPYQLFVCLEVADSGMGIREEEIPRIFGRFYRGRETASAEGLGIGLYLAREMVTAQKGYIKVLSRPGEGSRFQIFLPAKGEK</sequence>
<dbReference type="AlphaFoldDB" id="A0A923NS54"/>
<keyword evidence="5" id="KW-0808">Transferase</keyword>
<evidence type="ECO:0000259" key="9">
    <source>
        <dbReference type="PROSITE" id="PS50109"/>
    </source>
</evidence>
<evidence type="ECO:0000256" key="3">
    <source>
        <dbReference type="ARBA" id="ARBA00012438"/>
    </source>
</evidence>
<dbReference type="Gene3D" id="3.30.565.10">
    <property type="entry name" value="Histidine kinase-like ATPase, C-terminal domain"/>
    <property type="match status" value="1"/>
</dbReference>
<dbReference type="GO" id="GO:0000155">
    <property type="term" value="F:phosphorelay sensor kinase activity"/>
    <property type="evidence" value="ECO:0007669"/>
    <property type="project" value="InterPro"/>
</dbReference>
<dbReference type="PROSITE" id="PS50109">
    <property type="entry name" value="HIS_KIN"/>
    <property type="match status" value="1"/>
</dbReference>
<comment type="subcellular location">
    <subcellularLocation>
        <location evidence="2">Membrane</location>
    </subcellularLocation>
</comment>